<dbReference type="InterPro" id="IPR029035">
    <property type="entry name" value="DHS-like_NAD/FAD-binding_dom"/>
</dbReference>
<protein>
    <submittedName>
        <fullName evidence="1">SIR2-like domain-containing protein</fullName>
    </submittedName>
</protein>
<organism evidence="1 2">
    <name type="scientific">Prevotella communis</name>
    <dbReference type="NCBI Taxonomy" id="2913614"/>
    <lineage>
        <taxon>Bacteria</taxon>
        <taxon>Pseudomonadati</taxon>
        <taxon>Bacteroidota</taxon>
        <taxon>Bacteroidia</taxon>
        <taxon>Bacteroidales</taxon>
        <taxon>Prevotellaceae</taxon>
        <taxon>Prevotella</taxon>
    </lineage>
</organism>
<accession>A0A1G7VRD9</accession>
<dbReference type="EMBL" id="FNCQ01000006">
    <property type="protein sequence ID" value="SDG62257.1"/>
    <property type="molecule type" value="Genomic_DNA"/>
</dbReference>
<reference evidence="2" key="1">
    <citation type="submission" date="2016-10" db="EMBL/GenBank/DDBJ databases">
        <authorList>
            <person name="Varghese N."/>
            <person name="Submissions S."/>
        </authorList>
    </citation>
    <scope>NUCLEOTIDE SEQUENCE [LARGE SCALE GENOMIC DNA]</scope>
    <source>
        <strain evidence="2">BP1-148</strain>
    </source>
</reference>
<sequence>MPDSLRMKLEHIKRYLDVGKAAVFVGAGFSKNAQMPEHAEMKDWNALGLDFYRKLYGEPEVDSLMFQNPINLATQVEASFGRHELDSLIEQSLPDDVIVHSPLHVSLLNLGWHDVFTTNYDTLLERACLDADKPYTVVYNKDTLLYSRSPRIVKLHGSFPNIHPYIITEEDYRTYPQCYPEFVNTVRQSLIENLFCMVGFSGDDPNFKSWLGWLRDVMGKNISPVYFVTYDSNLHDSRRNLLAQQRIEVLNLHDLPNVDGLQQAFEFLFQYLKTENQSQWSLKLKKGLREVKTADQLKEVTKEMAAIRNSYPGWLILPEKYYSDCRDVVSEVHFCGKIREMEGLKKETLYRFYYELCWRLQVTLTPMNVDWMVEAFEAIPMEEMADNAMLGDVKLSLLSYYRLVGKEREYEDLAIALDKQKNELKPFQLRRLCYDRCLMALSRLDHEKVNTILNSWQVYETDFVGALWKAAVMAEVDQMGDALNLLNKASEQVRRAILSSQKESFFYKSCQVAIERSLNMLGRHYNPYNKYPNCDYVDEIRFFREKSKDDSGEKKTTKSHGFNVGDVRTTWHMGSAGYVNEYLYGYRFYALCEQVGMPVGVPEMTINSNDHKLYLPILLKYNHYFPIGVMLRSCSGKLVDEVLGRKEMALFSRDIANDSYDLLNAYLQKANKKNKLEQIHIQESCIPVMVRMCSKTSTDRVKRLADYLIEAHSTLTLSEEQSEAKNLKTLYNALPTADLNEVIGHVFEQPIILSPHYENDIFCPVGYTEGVTFSSLAVQQALDGLNDDNAKVQEAAFLRAYQLLRGVLKDEDRRTLKEAIVKWRNATTDMEHVCFSYIDVPETEGERYSQKDLFDKYLKELLQIDVSNGRNSSTYDKISDLLCRINYCKAQLADFVPTDIIALFCKLITDNRSILDDDEVGFFMGGFRNNVTNVVNSFIEFLSMVDLSGVSADLIQSLTNTAYVLRETDYPYMSILILTRRYNRDLKEADLKNEMLTRITDSARLAQAMDIGRSIKVLRDENRSCQSQVHQIISLCEYSQSDNVRSWLYVLYYLVVQNVVKEQSNVKLMRLLEIIHQTDNYSETDANRLSDNRFYTSLIAGALAKLWGETKQTKAWKQLSENGTNEFNDISMAYWHGWREVEKKNKEKTEKKK</sequence>
<gene>
    <name evidence="1" type="ORF">SAMN04487901_10688</name>
</gene>
<dbReference type="Proteomes" id="UP000198779">
    <property type="component" value="Unassembled WGS sequence"/>
</dbReference>
<dbReference type="AlphaFoldDB" id="A0A1G7VRD9"/>
<proteinExistence type="predicted"/>
<name>A0A1G7VRD9_9BACT</name>
<dbReference type="STRING" id="645274.SAMN04487901_10688"/>
<evidence type="ECO:0000313" key="1">
    <source>
        <dbReference type="EMBL" id="SDG62257.1"/>
    </source>
</evidence>
<dbReference type="SUPFAM" id="SSF52467">
    <property type="entry name" value="DHS-like NAD/FAD-binding domain"/>
    <property type="match status" value="1"/>
</dbReference>
<keyword evidence="2" id="KW-1185">Reference proteome</keyword>
<dbReference type="Pfam" id="PF13289">
    <property type="entry name" value="SIR2_2"/>
    <property type="match status" value="1"/>
</dbReference>
<evidence type="ECO:0000313" key="2">
    <source>
        <dbReference type="Proteomes" id="UP000198779"/>
    </source>
</evidence>